<feature type="repeat" description="TPR" evidence="8">
    <location>
        <begin position="1047"/>
        <end position="1080"/>
    </location>
</feature>
<evidence type="ECO:0000256" key="2">
    <source>
        <dbReference type="ARBA" id="ARBA00013194"/>
    </source>
</evidence>
<feature type="domain" description="PPIase FKBP-type" evidence="11">
    <location>
        <begin position="624"/>
        <end position="711"/>
    </location>
</feature>
<reference evidence="12" key="1">
    <citation type="journal article" date="2022" name="Front. Genet.">
        <title>Chromosome-Scale Assembly of the Dendrobium nobile Genome Provides Insights Into the Molecular Mechanism of the Biosynthesis of the Medicinal Active Ingredient of Dendrobium.</title>
        <authorList>
            <person name="Xu Q."/>
            <person name="Niu S.-C."/>
            <person name="Li K.-L."/>
            <person name="Zheng P.-J."/>
            <person name="Zhang X.-J."/>
            <person name="Jia Y."/>
            <person name="Liu Y."/>
            <person name="Niu Y.-X."/>
            <person name="Yu L.-H."/>
            <person name="Chen D.-F."/>
            <person name="Zhang G.-Q."/>
        </authorList>
    </citation>
    <scope>NUCLEOTIDE SEQUENCE</scope>
    <source>
        <tissue evidence="12">Leaf</tissue>
    </source>
</reference>
<organism evidence="12 13">
    <name type="scientific">Dendrobium nobile</name>
    <name type="common">Orchid</name>
    <dbReference type="NCBI Taxonomy" id="94219"/>
    <lineage>
        <taxon>Eukaryota</taxon>
        <taxon>Viridiplantae</taxon>
        <taxon>Streptophyta</taxon>
        <taxon>Embryophyta</taxon>
        <taxon>Tracheophyta</taxon>
        <taxon>Spermatophyta</taxon>
        <taxon>Magnoliopsida</taxon>
        <taxon>Liliopsida</taxon>
        <taxon>Asparagales</taxon>
        <taxon>Orchidaceae</taxon>
        <taxon>Epidendroideae</taxon>
        <taxon>Malaxideae</taxon>
        <taxon>Dendrobiinae</taxon>
        <taxon>Dendrobium</taxon>
    </lineage>
</organism>
<dbReference type="PROSITE" id="PS50059">
    <property type="entry name" value="FKBP_PPIASE"/>
    <property type="match status" value="3"/>
</dbReference>
<evidence type="ECO:0000256" key="9">
    <source>
        <dbReference type="SAM" id="Coils"/>
    </source>
</evidence>
<keyword evidence="3" id="KW-0677">Repeat</keyword>
<keyword evidence="13" id="KW-1185">Reference proteome</keyword>
<comment type="catalytic activity">
    <reaction evidence="1 7">
        <text>[protein]-peptidylproline (omega=180) = [protein]-peptidylproline (omega=0)</text>
        <dbReference type="Rhea" id="RHEA:16237"/>
        <dbReference type="Rhea" id="RHEA-COMP:10747"/>
        <dbReference type="Rhea" id="RHEA-COMP:10748"/>
        <dbReference type="ChEBI" id="CHEBI:83833"/>
        <dbReference type="ChEBI" id="CHEBI:83834"/>
        <dbReference type="EC" id="5.2.1.8"/>
    </reaction>
</comment>
<protein>
    <recommendedName>
        <fullName evidence="2 7">peptidylprolyl isomerase</fullName>
        <ecNumber evidence="2 7">5.2.1.8</ecNumber>
    </recommendedName>
</protein>
<dbReference type="InterPro" id="IPR046357">
    <property type="entry name" value="PPIase_dom_sf"/>
</dbReference>
<feature type="coiled-coil region" evidence="9">
    <location>
        <begin position="482"/>
        <end position="527"/>
    </location>
</feature>
<feature type="domain" description="PPIase FKBP-type" evidence="11">
    <location>
        <begin position="857"/>
        <end position="947"/>
    </location>
</feature>
<feature type="region of interest" description="Disordered" evidence="10">
    <location>
        <begin position="195"/>
        <end position="334"/>
    </location>
</feature>
<gene>
    <name evidence="12" type="ORF">KFK09_027625</name>
</gene>
<dbReference type="Pfam" id="PF13952">
    <property type="entry name" value="DUF4216"/>
    <property type="match status" value="1"/>
</dbReference>
<evidence type="ECO:0000256" key="1">
    <source>
        <dbReference type="ARBA" id="ARBA00000971"/>
    </source>
</evidence>
<sequence length="1128" mass="127844">MPLSPLAPHYGYVFKINLRLSYHQLRVKAQAKMDFNTRYRFHTKLWSEGTKTENCGVCVRGNTHEEDECDYYDILNEVLDLEYPGEDENFVCFFNCQWYDPVQNRCTRVHPAYGLVDVKHIRRYGKFDPFVLASQAIQVYFSKYPSGRRDKQDWLAVIKIKARGIIDQQYIVATTYQEDEMSSCMPVKIEEMTTTTSTIEIELEDVNSSTSSGEEENEDESEDTLENDDPPRKSFASKFRRKKITASRPTQAEVGEGPSVPPDLPTPPPPPPARSQQHSPEQGQGTLDPPLIVPPYFPDHFPPSSTSPRFPSPDQTHASPFYPYYPPPSSQAAGPSTVLTLLTLTHITTPIRCSMNRVDHHDHQSFNPSRPPIHMIRDIINNKYDAPYLSWKKIPKPVRDMWFGEFQKEHLGREPTPFELHTRTHQHQVDHQWVDEKSKKAHTWSEVVGGRQRGRVYGMGSQAFAIEGSSYTSAFHDPSGAEESVSERVAALTREIEDMKRVQSREIEEMRKIQNEMQAELQCYRAENRGRMTNRSSHLQTNAAGIGELISAAIANSLEMHRSRITFSSAIAARAARDSDEEEEPGEVIESAPPLQVGEEREINAFLKKKLLKPGSGWETPVFDDEVTVQYEGLLLDGTNSDSSKDKGQLLTYRLGQDEVASGLDQGILTMKKGEMALFTLPSSVRYVNPGAQSVSSISICQFKVELVSWLTVVDICKDRGIIKKVLSSGDDMQTGDLDEVKVKYELRLLDGTIVAKTLEGGLQFYVSQEHLCPALPRVLKTMKKGEKATVTVQPRYAFGENGREAENGFPAIPTNSELIIDLELLSLNPVLDVTGDLKVLKKILKVGEGIRKPNDGEVVWVRYTAMLEDGKIFERKGFDEVPFEFVIDEEQVISGLDRTVATMLRGELSQVTIKPEYGFRNEVKQGDMLVPAGSTLLYEVELVDFTKEKETCEMTGHEKIEFAERMKKAGNDLYKIGKFQRAAKKYDKAIDFVNEVESFESGEEKLVKTLRVSCWLNHAACSLKLNDFHRAIMQCSKVLDIEFCNVKALYRRAQAHIEAADLDLAKLDIQKALESDPENREVISLQKILRQRQLENNKRDAKIFANMFERMRKDTDVAPKKLKVDKA</sequence>
<dbReference type="FunFam" id="1.25.40.10:FF:000008">
    <property type="entry name" value="Peptidylprolyl isomerase"/>
    <property type="match status" value="1"/>
</dbReference>
<dbReference type="Pfam" id="PF00254">
    <property type="entry name" value="FKBP_C"/>
    <property type="match status" value="3"/>
</dbReference>
<evidence type="ECO:0000313" key="12">
    <source>
        <dbReference type="EMBL" id="KAI0493348.1"/>
    </source>
</evidence>
<keyword evidence="6 7" id="KW-0413">Isomerase</keyword>
<evidence type="ECO:0000256" key="5">
    <source>
        <dbReference type="ARBA" id="ARBA00023110"/>
    </source>
</evidence>
<dbReference type="Gene3D" id="1.25.40.10">
    <property type="entry name" value="Tetratricopeptide repeat domain"/>
    <property type="match status" value="1"/>
</dbReference>
<evidence type="ECO:0000256" key="7">
    <source>
        <dbReference type="PROSITE-ProRule" id="PRU00277"/>
    </source>
</evidence>
<evidence type="ECO:0000256" key="4">
    <source>
        <dbReference type="ARBA" id="ARBA00022803"/>
    </source>
</evidence>
<dbReference type="SMR" id="A0A8T3AB36"/>
<dbReference type="PANTHER" id="PTHR46512">
    <property type="entry name" value="PEPTIDYLPROLYL ISOMERASE"/>
    <property type="match status" value="1"/>
</dbReference>
<keyword evidence="9" id="KW-0175">Coiled coil</keyword>
<proteinExistence type="predicted"/>
<dbReference type="SUPFAM" id="SSF54534">
    <property type="entry name" value="FKBP-like"/>
    <property type="match status" value="3"/>
</dbReference>
<dbReference type="Proteomes" id="UP000829196">
    <property type="component" value="Unassembled WGS sequence"/>
</dbReference>
<dbReference type="InterPro" id="IPR050754">
    <property type="entry name" value="FKBP4/5/8-like"/>
</dbReference>
<evidence type="ECO:0000259" key="11">
    <source>
        <dbReference type="PROSITE" id="PS50059"/>
    </source>
</evidence>
<name>A0A8T3AB36_DENNO</name>
<feature type="compositionally biased region" description="Low complexity" evidence="10">
    <location>
        <begin position="302"/>
        <end position="322"/>
    </location>
</feature>
<dbReference type="PROSITE" id="PS50005">
    <property type="entry name" value="TPR"/>
    <property type="match status" value="1"/>
</dbReference>
<dbReference type="SUPFAM" id="SSF48452">
    <property type="entry name" value="TPR-like"/>
    <property type="match status" value="1"/>
</dbReference>
<dbReference type="InterPro" id="IPR025312">
    <property type="entry name" value="DUF4216"/>
</dbReference>
<dbReference type="PANTHER" id="PTHR46512:SF9">
    <property type="entry name" value="PEPTIDYLPROLYL ISOMERASE"/>
    <property type="match status" value="1"/>
</dbReference>
<evidence type="ECO:0000256" key="3">
    <source>
        <dbReference type="ARBA" id="ARBA00022737"/>
    </source>
</evidence>
<feature type="domain" description="PPIase FKBP-type" evidence="11">
    <location>
        <begin position="738"/>
        <end position="829"/>
    </location>
</feature>
<dbReference type="SMART" id="SM00028">
    <property type="entry name" value="TPR"/>
    <property type="match status" value="3"/>
</dbReference>
<dbReference type="GO" id="GO:0003755">
    <property type="term" value="F:peptidyl-prolyl cis-trans isomerase activity"/>
    <property type="evidence" value="ECO:0007669"/>
    <property type="project" value="UniProtKB-KW"/>
</dbReference>
<dbReference type="EC" id="5.2.1.8" evidence="2 7"/>
<evidence type="ECO:0000256" key="10">
    <source>
        <dbReference type="SAM" id="MobiDB-lite"/>
    </source>
</evidence>
<feature type="compositionally biased region" description="Pro residues" evidence="10">
    <location>
        <begin position="291"/>
        <end position="301"/>
    </location>
</feature>
<keyword evidence="5 7" id="KW-0697">Rotamase</keyword>
<comment type="caution">
    <text evidence="12">The sequence shown here is derived from an EMBL/GenBank/DDBJ whole genome shotgun (WGS) entry which is preliminary data.</text>
</comment>
<dbReference type="AlphaFoldDB" id="A0A8T3AB36"/>
<evidence type="ECO:0000313" key="13">
    <source>
        <dbReference type="Proteomes" id="UP000829196"/>
    </source>
</evidence>
<feature type="compositionally biased region" description="Pro residues" evidence="10">
    <location>
        <begin position="259"/>
        <end position="273"/>
    </location>
</feature>
<dbReference type="EMBL" id="JAGYWB010000018">
    <property type="protein sequence ID" value="KAI0493348.1"/>
    <property type="molecule type" value="Genomic_DNA"/>
</dbReference>
<keyword evidence="4 8" id="KW-0802">TPR repeat</keyword>
<evidence type="ECO:0000256" key="8">
    <source>
        <dbReference type="PROSITE-ProRule" id="PRU00339"/>
    </source>
</evidence>
<dbReference type="InterPro" id="IPR011990">
    <property type="entry name" value="TPR-like_helical_dom_sf"/>
</dbReference>
<feature type="compositionally biased region" description="Polar residues" evidence="10">
    <location>
        <begin position="274"/>
        <end position="285"/>
    </location>
</feature>
<dbReference type="InterPro" id="IPR001179">
    <property type="entry name" value="PPIase_FKBP_dom"/>
</dbReference>
<feature type="compositionally biased region" description="Acidic residues" evidence="10">
    <location>
        <begin position="213"/>
        <end position="228"/>
    </location>
</feature>
<accession>A0A8T3AB36</accession>
<evidence type="ECO:0000256" key="6">
    <source>
        <dbReference type="ARBA" id="ARBA00023235"/>
    </source>
</evidence>
<dbReference type="OrthoDB" id="1902587at2759"/>
<dbReference type="Gene3D" id="3.10.50.40">
    <property type="match status" value="3"/>
</dbReference>
<dbReference type="InterPro" id="IPR019734">
    <property type="entry name" value="TPR_rpt"/>
</dbReference>